<dbReference type="Proteomes" id="UP000287224">
    <property type="component" value="Unassembled WGS sequence"/>
</dbReference>
<dbReference type="AlphaFoldDB" id="A0A401ZIU3"/>
<keyword evidence="2" id="KW-0804">Transcription</keyword>
<evidence type="ECO:0000313" key="5">
    <source>
        <dbReference type="Proteomes" id="UP000287224"/>
    </source>
</evidence>
<dbReference type="PROSITE" id="PS01124">
    <property type="entry name" value="HTH_ARAC_FAMILY_2"/>
    <property type="match status" value="1"/>
</dbReference>
<feature type="domain" description="HTH araC/xylS-type" evidence="3">
    <location>
        <begin position="208"/>
        <end position="306"/>
    </location>
</feature>
<dbReference type="Pfam" id="PF12833">
    <property type="entry name" value="HTH_18"/>
    <property type="match status" value="1"/>
</dbReference>
<name>A0A401ZIU3_9CHLR</name>
<dbReference type="GO" id="GO:0043565">
    <property type="term" value="F:sequence-specific DNA binding"/>
    <property type="evidence" value="ECO:0007669"/>
    <property type="project" value="InterPro"/>
</dbReference>
<evidence type="ECO:0000256" key="2">
    <source>
        <dbReference type="ARBA" id="ARBA00023163"/>
    </source>
</evidence>
<dbReference type="GO" id="GO:0003700">
    <property type="term" value="F:DNA-binding transcription factor activity"/>
    <property type="evidence" value="ECO:0007669"/>
    <property type="project" value="InterPro"/>
</dbReference>
<reference evidence="5" key="1">
    <citation type="submission" date="2018-12" db="EMBL/GenBank/DDBJ databases">
        <title>Tengunoibacter tsumagoiensis gen. nov., sp. nov., Dictyobacter kobayashii sp. nov., D. alpinus sp. nov., and D. joshuensis sp. nov. and description of Dictyobacteraceae fam. nov. within the order Ktedonobacterales isolated from Tengu-no-mugimeshi.</title>
        <authorList>
            <person name="Wang C.M."/>
            <person name="Zheng Y."/>
            <person name="Sakai Y."/>
            <person name="Toyoda A."/>
            <person name="Minakuchi Y."/>
            <person name="Abe K."/>
            <person name="Yokota A."/>
            <person name="Yabe S."/>
        </authorList>
    </citation>
    <scope>NUCLEOTIDE SEQUENCE [LARGE SCALE GENOMIC DNA]</scope>
    <source>
        <strain evidence="5">S-27</strain>
    </source>
</reference>
<dbReference type="PANTHER" id="PTHR43436">
    <property type="entry name" value="ARAC-FAMILY TRANSCRIPTIONAL REGULATOR"/>
    <property type="match status" value="1"/>
</dbReference>
<evidence type="ECO:0000259" key="3">
    <source>
        <dbReference type="PROSITE" id="PS01124"/>
    </source>
</evidence>
<accession>A0A401ZIU3</accession>
<dbReference type="PANTHER" id="PTHR43436:SF1">
    <property type="entry name" value="TRANSCRIPTIONAL REGULATORY PROTEIN"/>
    <property type="match status" value="1"/>
</dbReference>
<comment type="caution">
    <text evidence="4">The sequence shown here is derived from an EMBL/GenBank/DDBJ whole genome shotgun (WGS) entry which is preliminary data.</text>
</comment>
<keyword evidence="5" id="KW-1185">Reference proteome</keyword>
<protein>
    <submittedName>
        <fullName evidence="4">AraC family transcriptional regulator</fullName>
    </submittedName>
</protein>
<proteinExistence type="predicted"/>
<dbReference type="InterPro" id="IPR009594">
    <property type="entry name" value="Tscrpt_reg_HTH_AraC_N"/>
</dbReference>
<sequence length="316" mass="35451">MDVMTHRPAERETLRARANREELAERIGRAIREDGSIQPLPGQGLYLARRSSPLERVHSVVEPSVAVIAQGSKMVMLGESRYLYDSSRYLLTTLELPRVSQILEASPERPYLSLRLELPPTLVSAVMMEAGHASLKDHAEVRAIDVSPLNGDLLDAFVRLVRLLDSPTEAQVLLPLITREIVYRLLVGEQGARLRHLAMEGGYTPHIATAVRRLRQGFDQPLRIELLARELGMSVSSLQHQFKAVTAMSPLQFQKRLRLQEARRLMLSEDLDAASAAYRVGYQDASHFNREYKSLFGIPPMRDVQRLRDASGASVG</sequence>
<dbReference type="SUPFAM" id="SSF46689">
    <property type="entry name" value="Homeodomain-like"/>
    <property type="match status" value="2"/>
</dbReference>
<dbReference type="Pfam" id="PF06719">
    <property type="entry name" value="AraC_N"/>
    <property type="match status" value="1"/>
</dbReference>
<evidence type="ECO:0000313" key="4">
    <source>
        <dbReference type="EMBL" id="GCE06781.1"/>
    </source>
</evidence>
<gene>
    <name evidence="4" type="ORF">KDAU_41100</name>
</gene>
<evidence type="ECO:0000256" key="1">
    <source>
        <dbReference type="ARBA" id="ARBA00023015"/>
    </source>
</evidence>
<dbReference type="SMART" id="SM00342">
    <property type="entry name" value="HTH_ARAC"/>
    <property type="match status" value="1"/>
</dbReference>
<dbReference type="InterPro" id="IPR018060">
    <property type="entry name" value="HTH_AraC"/>
</dbReference>
<dbReference type="EMBL" id="BIFQ01000001">
    <property type="protein sequence ID" value="GCE06781.1"/>
    <property type="molecule type" value="Genomic_DNA"/>
</dbReference>
<dbReference type="Gene3D" id="1.10.10.60">
    <property type="entry name" value="Homeodomain-like"/>
    <property type="match status" value="2"/>
</dbReference>
<dbReference type="InterPro" id="IPR009057">
    <property type="entry name" value="Homeodomain-like_sf"/>
</dbReference>
<organism evidence="4 5">
    <name type="scientific">Dictyobacter aurantiacus</name>
    <dbReference type="NCBI Taxonomy" id="1936993"/>
    <lineage>
        <taxon>Bacteria</taxon>
        <taxon>Bacillati</taxon>
        <taxon>Chloroflexota</taxon>
        <taxon>Ktedonobacteria</taxon>
        <taxon>Ktedonobacterales</taxon>
        <taxon>Dictyobacteraceae</taxon>
        <taxon>Dictyobacter</taxon>
    </lineage>
</organism>
<keyword evidence="1" id="KW-0805">Transcription regulation</keyword>